<keyword evidence="8" id="KW-1185">Reference proteome</keyword>
<dbReference type="GO" id="GO:0016020">
    <property type="term" value="C:membrane"/>
    <property type="evidence" value="ECO:0007669"/>
    <property type="project" value="UniProtKB-SubCell"/>
</dbReference>
<dbReference type="Proteomes" id="UP000297792">
    <property type="component" value="Unassembled WGS sequence"/>
</dbReference>
<dbReference type="PIRSF" id="PIRSF006060">
    <property type="entry name" value="AA_transporter"/>
    <property type="match status" value="1"/>
</dbReference>
<evidence type="ECO:0000256" key="4">
    <source>
        <dbReference type="ARBA" id="ARBA00022989"/>
    </source>
</evidence>
<evidence type="ECO:0000256" key="2">
    <source>
        <dbReference type="ARBA" id="ARBA00009523"/>
    </source>
</evidence>
<comment type="caution">
    <text evidence="7">The sequence shown here is derived from an EMBL/GenBank/DDBJ whole genome shotgun (WGS) entry which is preliminary data.</text>
</comment>
<dbReference type="Gene3D" id="1.20.1740.10">
    <property type="entry name" value="Amino acid/polyamine transporter I"/>
    <property type="match status" value="1"/>
</dbReference>
<evidence type="ECO:0000256" key="3">
    <source>
        <dbReference type="ARBA" id="ARBA00022692"/>
    </source>
</evidence>
<evidence type="ECO:0000313" key="7">
    <source>
        <dbReference type="EMBL" id="TGB35923.1"/>
    </source>
</evidence>
<evidence type="ECO:0000256" key="1">
    <source>
        <dbReference type="ARBA" id="ARBA00004141"/>
    </source>
</evidence>
<name>A0A4Z0HLW4_MYCPR</name>
<dbReference type="InterPro" id="IPR004841">
    <property type="entry name" value="AA-permease/SLC12A_dom"/>
</dbReference>
<keyword evidence="5" id="KW-0472">Membrane</keyword>
<dbReference type="GO" id="GO:0055085">
    <property type="term" value="P:transmembrane transport"/>
    <property type="evidence" value="ECO:0007669"/>
    <property type="project" value="InterPro"/>
</dbReference>
<dbReference type="AlphaFoldDB" id="A0A4Z0HLW4"/>
<organism evidence="7 8">
    <name type="scientific">Mycolicibacterium peregrinum</name>
    <name type="common">Mycobacterium peregrinum</name>
    <dbReference type="NCBI Taxonomy" id="43304"/>
    <lineage>
        <taxon>Bacteria</taxon>
        <taxon>Bacillati</taxon>
        <taxon>Actinomycetota</taxon>
        <taxon>Actinomycetes</taxon>
        <taxon>Mycobacteriales</taxon>
        <taxon>Mycobacteriaceae</taxon>
        <taxon>Mycolicibacterium</taxon>
    </lineage>
</organism>
<feature type="domain" description="Amino acid permease/ SLC12A" evidence="6">
    <location>
        <begin position="21"/>
        <end position="376"/>
    </location>
</feature>
<protein>
    <submittedName>
        <fullName evidence="7">APC family permease</fullName>
    </submittedName>
</protein>
<dbReference type="EMBL" id="RWKA01000030">
    <property type="protein sequence ID" value="TGB35923.1"/>
    <property type="molecule type" value="Genomic_DNA"/>
</dbReference>
<dbReference type="RefSeq" id="WP_135362092.1">
    <property type="nucleotide sequence ID" value="NZ_JBLVUM010000002.1"/>
</dbReference>
<proteinExistence type="inferred from homology"/>
<dbReference type="Pfam" id="PF00324">
    <property type="entry name" value="AA_permease"/>
    <property type="match status" value="1"/>
</dbReference>
<dbReference type="PANTHER" id="PTHR42770:SF8">
    <property type="entry name" value="PUTRESCINE IMPORTER PUUP"/>
    <property type="match status" value="1"/>
</dbReference>
<keyword evidence="4" id="KW-1133">Transmembrane helix</keyword>
<comment type="similarity">
    <text evidence="2">Belongs to the amino acid-polyamine-organocation (APC) superfamily.</text>
</comment>
<evidence type="ECO:0000313" key="8">
    <source>
        <dbReference type="Proteomes" id="UP000297792"/>
    </source>
</evidence>
<reference evidence="7 8" key="1">
    <citation type="submission" date="2018-12" db="EMBL/GenBank/DDBJ databases">
        <title>Draft genome sequences of Mycolicibacterium peregrinum isolated from a pig with lymphadenitis and from soil on the same Japanese pig farm.</title>
        <authorList>
            <person name="Komatsu T."/>
            <person name="Ohya K."/>
            <person name="Sawai K."/>
            <person name="Odoi J.O."/>
            <person name="Otsu K."/>
            <person name="Ota A."/>
            <person name="Ito T."/>
            <person name="Kawai M."/>
            <person name="Maruyama F."/>
        </authorList>
    </citation>
    <scope>NUCLEOTIDE SEQUENCE [LARGE SCALE GENOMIC DNA]</scope>
    <source>
        <strain evidence="7 8">138</strain>
    </source>
</reference>
<accession>A0A4Z0HLW4</accession>
<keyword evidence="3" id="KW-0812">Transmembrane</keyword>
<dbReference type="PANTHER" id="PTHR42770">
    <property type="entry name" value="AMINO ACID TRANSPORTER-RELATED"/>
    <property type="match status" value="1"/>
</dbReference>
<sequence length="458" mass="47482">MTPPSAGQPTLVRALGLRSLVLFGLAYMTPLIVLGIFGVIASTTAGASASAYLIALAAMLFTASSYGRMAAAYPVSGSAYTYVRRTIDPRAGFLTGWAVLLDYLFLPMVIWLIGAAYLDAQFPGVPGWLWVLGFILITTALNVIGIKVADKANYLLMAFQLLVIGLFVALSVASVVRSSGAGGLVSASPFTGIGAGIGGVTAGAAIAAYSFLGFDAVTTFTEEAIEPRKNMPRAILLIALIGGAIFLVIAYTTQLVHPGGEFADSSSAALEIAKQIGGNLFGAVFLAGLILAQFASGIAAQASASRLLFAMGRDGTLPRSVFGTLSAKFRTPAANLVMVGAVGLLAMFLDVATSTSFINFGAFVAFTLVNVSVIVYYFRHRAAGEPRNPLLYVVAPAIGAVITSYLLLQLDTRAIVLGLCWLAVGIVVLGVTSRGFRTLPPEIAVDEAEAATAETAAQ</sequence>
<comment type="subcellular location">
    <subcellularLocation>
        <location evidence="1">Membrane</location>
        <topology evidence="1">Multi-pass membrane protein</topology>
    </subcellularLocation>
</comment>
<evidence type="ECO:0000256" key="5">
    <source>
        <dbReference type="ARBA" id="ARBA00023136"/>
    </source>
</evidence>
<gene>
    <name evidence="7" type="ORF">EJD98_30690</name>
</gene>
<evidence type="ECO:0000259" key="6">
    <source>
        <dbReference type="Pfam" id="PF00324"/>
    </source>
</evidence>
<dbReference type="InterPro" id="IPR050367">
    <property type="entry name" value="APC_superfamily"/>
</dbReference>